<evidence type="ECO:0000313" key="3">
    <source>
        <dbReference type="Proteomes" id="UP000230837"/>
    </source>
</evidence>
<keyword evidence="1" id="KW-0472">Membrane</keyword>
<feature type="transmembrane region" description="Helical" evidence="1">
    <location>
        <begin position="46"/>
        <end position="68"/>
    </location>
</feature>
<proteinExistence type="predicted"/>
<organism evidence="2 3">
    <name type="scientific">Candidatus Kaiserbacteria bacterium CG_4_8_14_3_um_filter_38_9</name>
    <dbReference type="NCBI Taxonomy" id="1974599"/>
    <lineage>
        <taxon>Bacteria</taxon>
        <taxon>Candidatus Kaiseribacteriota</taxon>
    </lineage>
</organism>
<name>A0A2M7IPL5_9BACT</name>
<dbReference type="AlphaFoldDB" id="A0A2M7IPL5"/>
<accession>A0A2M7IPL5</accession>
<feature type="transmembrane region" description="Helical" evidence="1">
    <location>
        <begin position="80"/>
        <end position="106"/>
    </location>
</feature>
<comment type="caution">
    <text evidence="2">The sequence shown here is derived from an EMBL/GenBank/DDBJ whole genome shotgun (WGS) entry which is preliminary data.</text>
</comment>
<feature type="transmembrane region" description="Helical" evidence="1">
    <location>
        <begin position="20"/>
        <end position="39"/>
    </location>
</feature>
<protein>
    <submittedName>
        <fullName evidence="2">Uncharacterized protein</fullName>
    </submittedName>
</protein>
<dbReference type="EMBL" id="PFHR01000025">
    <property type="protein sequence ID" value="PIW97289.1"/>
    <property type="molecule type" value="Genomic_DNA"/>
</dbReference>
<gene>
    <name evidence="2" type="ORF">COZ82_00385</name>
</gene>
<keyword evidence="1" id="KW-0812">Transmembrane</keyword>
<keyword evidence="1" id="KW-1133">Transmembrane helix</keyword>
<reference evidence="3" key="1">
    <citation type="submission" date="2017-09" db="EMBL/GenBank/DDBJ databases">
        <title>Depth-based differentiation of microbial function through sediment-hosted aquifers and enrichment of novel symbionts in the deep terrestrial subsurface.</title>
        <authorList>
            <person name="Probst A.J."/>
            <person name="Ladd B."/>
            <person name="Jarett J.K."/>
            <person name="Geller-Mcgrath D.E."/>
            <person name="Sieber C.M.K."/>
            <person name="Emerson J.B."/>
            <person name="Anantharaman K."/>
            <person name="Thomas B.C."/>
            <person name="Malmstrom R."/>
            <person name="Stieglmeier M."/>
            <person name="Klingl A."/>
            <person name="Woyke T."/>
            <person name="Ryan C.M."/>
            <person name="Banfield J.F."/>
        </authorList>
    </citation>
    <scope>NUCLEOTIDE SEQUENCE [LARGE SCALE GENOMIC DNA]</scope>
</reference>
<sequence length="115" mass="12664">GFGFLLNFKLEGEVENLYSPVLWAKLLIVIIIAINTLLLQARKIGLYWGAAFSFVSWWAAAILGMLMSDNVTVGAWVGEGFLPIFSSIVIIYLLAVAIGSVILHLIRTKVTKKII</sequence>
<evidence type="ECO:0000313" key="2">
    <source>
        <dbReference type="EMBL" id="PIW97289.1"/>
    </source>
</evidence>
<evidence type="ECO:0000256" key="1">
    <source>
        <dbReference type="SAM" id="Phobius"/>
    </source>
</evidence>
<feature type="non-terminal residue" evidence="2">
    <location>
        <position position="1"/>
    </location>
</feature>
<dbReference type="Proteomes" id="UP000230837">
    <property type="component" value="Unassembled WGS sequence"/>
</dbReference>